<evidence type="ECO:0000313" key="7">
    <source>
        <dbReference type="EMBL" id="KAE9630249.1"/>
    </source>
</evidence>
<dbReference type="EC" id="2.1.1.-" evidence="6"/>
<comment type="caution">
    <text evidence="6">Lacks conserved residue(s) required for the propagation of feature annotation.</text>
</comment>
<dbReference type="Pfam" id="PF02527">
    <property type="entry name" value="GidB"/>
    <property type="match status" value="1"/>
</dbReference>
<dbReference type="Proteomes" id="UP000483018">
    <property type="component" value="Unassembled WGS sequence"/>
</dbReference>
<comment type="function">
    <text evidence="6">Specifically methylates the N7 position of a guanine in 16S rRNA.</text>
</comment>
<keyword evidence="2 6" id="KW-0698">rRNA processing</keyword>
<dbReference type="FunFam" id="3.40.50.150:FF:000041">
    <property type="entry name" value="Ribosomal RNA small subunit methyltransferase G"/>
    <property type="match status" value="1"/>
</dbReference>
<keyword evidence="1 6" id="KW-0963">Cytoplasm</keyword>
<dbReference type="SUPFAM" id="SSF53335">
    <property type="entry name" value="S-adenosyl-L-methionine-dependent methyltransferases"/>
    <property type="match status" value="1"/>
</dbReference>
<accession>A0A7C8HEH5</accession>
<comment type="caution">
    <text evidence="7">The sequence shown here is derived from an EMBL/GenBank/DDBJ whole genome shotgun (WGS) entry which is preliminary data.</text>
</comment>
<proteinExistence type="inferred from homology"/>
<feature type="binding site" evidence="6">
    <location>
        <position position="83"/>
    </location>
    <ligand>
        <name>S-adenosyl-L-methionine</name>
        <dbReference type="ChEBI" id="CHEBI:59789"/>
    </ligand>
</feature>
<gene>
    <name evidence="6 7" type="primary">rsmG</name>
    <name evidence="7" type="ORF">GND95_12585</name>
</gene>
<comment type="similarity">
    <text evidence="6">Belongs to the methyltransferase superfamily. RNA methyltransferase RsmG family.</text>
</comment>
<dbReference type="GO" id="GO:0070043">
    <property type="term" value="F:rRNA (guanine-N7-)-methyltransferase activity"/>
    <property type="evidence" value="ECO:0007669"/>
    <property type="project" value="UniProtKB-UniRule"/>
</dbReference>
<dbReference type="PANTHER" id="PTHR31760">
    <property type="entry name" value="S-ADENOSYL-L-METHIONINE-DEPENDENT METHYLTRANSFERASES SUPERFAMILY PROTEIN"/>
    <property type="match status" value="1"/>
</dbReference>
<feature type="binding site" evidence="6">
    <location>
        <begin position="129"/>
        <end position="130"/>
    </location>
    <ligand>
        <name>S-adenosyl-L-methionine</name>
        <dbReference type="ChEBI" id="CHEBI:59789"/>
    </ligand>
</feature>
<name>A0A7C8HEH5_9FIRM</name>
<evidence type="ECO:0000256" key="4">
    <source>
        <dbReference type="ARBA" id="ARBA00022679"/>
    </source>
</evidence>
<evidence type="ECO:0000313" key="8">
    <source>
        <dbReference type="Proteomes" id="UP000483018"/>
    </source>
</evidence>
<dbReference type="InterPro" id="IPR029063">
    <property type="entry name" value="SAM-dependent_MTases_sf"/>
</dbReference>
<keyword evidence="4 6" id="KW-0808">Transferase</keyword>
<comment type="subcellular location">
    <subcellularLocation>
        <location evidence="6">Cytoplasm</location>
    </subcellularLocation>
</comment>
<dbReference type="GO" id="GO:0005829">
    <property type="term" value="C:cytosol"/>
    <property type="evidence" value="ECO:0007669"/>
    <property type="project" value="TreeGrafter"/>
</dbReference>
<sequence>MELKQYLDDGSKEFGIHLNSKQIDQFLEYKDLLLEWNEKMNLTAITEEKDIIIKHFLDSISIGKFFDFSSVESVIDIGTGAGFPGVPLKIAYPNLKITLMDSLNKRIEFLKEVVLKLSLDEAEPIHGRAEELGQDKLHRESYDVSVSRAVAHLSVLAEYTLPFIKIGGKFLCMKSINSDEEIEASKKAITILGGKIIDQKDVHIPFSDISHRIIFIEKERETPAKYPRKPGKPSKNPIQ</sequence>
<dbReference type="EMBL" id="WSLF01000015">
    <property type="protein sequence ID" value="KAE9630249.1"/>
    <property type="molecule type" value="Genomic_DNA"/>
</dbReference>
<organism evidence="7 8">
    <name type="scientific">Defluviitalea raffinosedens</name>
    <dbReference type="NCBI Taxonomy" id="1450156"/>
    <lineage>
        <taxon>Bacteria</taxon>
        <taxon>Bacillati</taxon>
        <taxon>Bacillota</taxon>
        <taxon>Clostridia</taxon>
        <taxon>Lachnospirales</taxon>
        <taxon>Defluviitaleaceae</taxon>
        <taxon>Defluviitalea</taxon>
    </lineage>
</organism>
<feature type="binding site" evidence="6">
    <location>
        <position position="148"/>
    </location>
    <ligand>
        <name>S-adenosyl-L-methionine</name>
        <dbReference type="ChEBI" id="CHEBI:59789"/>
    </ligand>
</feature>
<protein>
    <recommendedName>
        <fullName evidence="6">Ribosomal RNA small subunit methyltransferase G</fullName>
        <ecNumber evidence="6">2.1.1.-</ecNumber>
    </recommendedName>
    <alternativeName>
        <fullName evidence="6">16S rRNA 7-methylguanosine methyltransferase</fullName>
        <shortName evidence="6">16S rRNA m7G methyltransferase</shortName>
    </alternativeName>
</protein>
<evidence type="ECO:0000256" key="6">
    <source>
        <dbReference type="HAMAP-Rule" id="MF_00074"/>
    </source>
</evidence>
<dbReference type="PANTHER" id="PTHR31760:SF0">
    <property type="entry name" value="S-ADENOSYL-L-METHIONINE-DEPENDENT METHYLTRANSFERASES SUPERFAMILY PROTEIN"/>
    <property type="match status" value="1"/>
</dbReference>
<dbReference type="OrthoDB" id="9808773at2"/>
<keyword evidence="3 6" id="KW-0489">Methyltransferase</keyword>
<dbReference type="CDD" id="cd02440">
    <property type="entry name" value="AdoMet_MTases"/>
    <property type="match status" value="1"/>
</dbReference>
<dbReference type="AlphaFoldDB" id="A0A7C8HEH5"/>
<evidence type="ECO:0000256" key="5">
    <source>
        <dbReference type="ARBA" id="ARBA00022691"/>
    </source>
</evidence>
<keyword evidence="5 6" id="KW-0949">S-adenosyl-L-methionine</keyword>
<dbReference type="HAMAP" id="MF_00074">
    <property type="entry name" value="16SrRNA_methyltr_G"/>
    <property type="match status" value="1"/>
</dbReference>
<reference evidence="7 8" key="1">
    <citation type="submission" date="2019-12" db="EMBL/GenBank/DDBJ databases">
        <title>Defluviitalea raffinosedens, isolated from a biogas fermenter, genome sequencing and characterization.</title>
        <authorList>
            <person name="Rettenmaier R."/>
            <person name="Schneider M."/>
            <person name="Neuhaus K."/>
            <person name="Liebl W."/>
            <person name="Zverlov V."/>
        </authorList>
    </citation>
    <scope>NUCLEOTIDE SEQUENCE [LARGE SCALE GENOMIC DNA]</scope>
    <source>
        <strain evidence="7 8">249c-K6</strain>
    </source>
</reference>
<dbReference type="Gene3D" id="3.40.50.150">
    <property type="entry name" value="Vaccinia Virus protein VP39"/>
    <property type="match status" value="1"/>
</dbReference>
<evidence type="ECO:0000256" key="1">
    <source>
        <dbReference type="ARBA" id="ARBA00022490"/>
    </source>
</evidence>
<dbReference type="InterPro" id="IPR003682">
    <property type="entry name" value="rRNA_ssu_MeTfrase_G"/>
</dbReference>
<dbReference type="PIRSF" id="PIRSF003078">
    <property type="entry name" value="GidB"/>
    <property type="match status" value="1"/>
</dbReference>
<evidence type="ECO:0000256" key="3">
    <source>
        <dbReference type="ARBA" id="ARBA00022603"/>
    </source>
</evidence>
<dbReference type="RefSeq" id="WP_158741507.1">
    <property type="nucleotide sequence ID" value="NZ_JAFBEP010000010.1"/>
</dbReference>
<feature type="binding site" evidence="6">
    <location>
        <position position="78"/>
    </location>
    <ligand>
        <name>S-adenosyl-L-methionine</name>
        <dbReference type="ChEBI" id="CHEBI:59789"/>
    </ligand>
</feature>
<evidence type="ECO:0000256" key="2">
    <source>
        <dbReference type="ARBA" id="ARBA00022552"/>
    </source>
</evidence>
<dbReference type="NCBIfam" id="TIGR00138">
    <property type="entry name" value="rsmG_gidB"/>
    <property type="match status" value="1"/>
</dbReference>
<keyword evidence="8" id="KW-1185">Reference proteome</keyword>